<dbReference type="InterPro" id="IPR012327">
    <property type="entry name" value="MeTrfase_D12"/>
</dbReference>
<evidence type="ECO:0000256" key="3">
    <source>
        <dbReference type="ARBA" id="ARBA00022603"/>
    </source>
</evidence>
<organism evidence="9 10">
    <name type="scientific">Algoriphagus iocasae</name>
    <dbReference type="NCBI Taxonomy" id="1836499"/>
    <lineage>
        <taxon>Bacteria</taxon>
        <taxon>Pseudomonadati</taxon>
        <taxon>Bacteroidota</taxon>
        <taxon>Cytophagia</taxon>
        <taxon>Cytophagales</taxon>
        <taxon>Cyclobacteriaceae</taxon>
        <taxon>Algoriphagus</taxon>
    </lineage>
</organism>
<dbReference type="PRINTS" id="PR00505">
    <property type="entry name" value="D12N6MTFRASE"/>
</dbReference>
<dbReference type="GO" id="GO:0009307">
    <property type="term" value="P:DNA restriction-modification system"/>
    <property type="evidence" value="ECO:0007669"/>
    <property type="project" value="InterPro"/>
</dbReference>
<evidence type="ECO:0000256" key="1">
    <source>
        <dbReference type="ARBA" id="ARBA00006594"/>
    </source>
</evidence>
<dbReference type="EC" id="2.1.1.72" evidence="2 8"/>
<gene>
    <name evidence="9" type="ORF">FHS59_004039</name>
</gene>
<feature type="binding site" evidence="7">
    <location>
        <position position="66"/>
    </location>
    <ligand>
        <name>S-adenosyl-L-methionine</name>
        <dbReference type="ChEBI" id="CHEBI:59789"/>
    </ligand>
</feature>
<dbReference type="GO" id="GO:0043565">
    <property type="term" value="F:sequence-specific DNA binding"/>
    <property type="evidence" value="ECO:0007669"/>
    <property type="project" value="TreeGrafter"/>
</dbReference>
<comment type="catalytic activity">
    <reaction evidence="6 8">
        <text>a 2'-deoxyadenosine in DNA + S-adenosyl-L-methionine = an N(6)-methyl-2'-deoxyadenosine in DNA + S-adenosyl-L-homocysteine + H(+)</text>
        <dbReference type="Rhea" id="RHEA:15197"/>
        <dbReference type="Rhea" id="RHEA-COMP:12418"/>
        <dbReference type="Rhea" id="RHEA-COMP:12419"/>
        <dbReference type="ChEBI" id="CHEBI:15378"/>
        <dbReference type="ChEBI" id="CHEBI:57856"/>
        <dbReference type="ChEBI" id="CHEBI:59789"/>
        <dbReference type="ChEBI" id="CHEBI:90615"/>
        <dbReference type="ChEBI" id="CHEBI:90616"/>
        <dbReference type="EC" id="2.1.1.72"/>
    </reaction>
</comment>
<dbReference type="InterPro" id="IPR023095">
    <property type="entry name" value="Ade_MeTrfase_dom_2"/>
</dbReference>
<dbReference type="GO" id="GO:0009007">
    <property type="term" value="F:site-specific DNA-methyltransferase (adenine-specific) activity"/>
    <property type="evidence" value="ECO:0007669"/>
    <property type="project" value="UniProtKB-UniRule"/>
</dbReference>
<feature type="binding site" evidence="7">
    <location>
        <position position="188"/>
    </location>
    <ligand>
        <name>S-adenosyl-L-methionine</name>
        <dbReference type="ChEBI" id="CHEBI:59789"/>
    </ligand>
</feature>
<dbReference type="PROSITE" id="PS00092">
    <property type="entry name" value="N6_MTASE"/>
    <property type="match status" value="1"/>
</dbReference>
<dbReference type="SUPFAM" id="SSF53335">
    <property type="entry name" value="S-adenosyl-L-methionine-dependent methyltransferases"/>
    <property type="match status" value="1"/>
</dbReference>
<proteinExistence type="inferred from homology"/>
<keyword evidence="5 8" id="KW-0949">S-adenosyl-L-methionine</keyword>
<dbReference type="Pfam" id="PF02086">
    <property type="entry name" value="MethyltransfD12"/>
    <property type="match status" value="1"/>
</dbReference>
<reference evidence="9 10" key="1">
    <citation type="submission" date="2020-08" db="EMBL/GenBank/DDBJ databases">
        <title>Genomic Encyclopedia of Type Strains, Phase IV (KMG-IV): sequencing the most valuable type-strain genomes for metagenomic binning, comparative biology and taxonomic classification.</title>
        <authorList>
            <person name="Goeker M."/>
        </authorList>
    </citation>
    <scope>NUCLEOTIDE SEQUENCE [LARGE SCALE GENOMIC DNA]</scope>
    <source>
        <strain evidence="9 10">DSM 102044</strain>
    </source>
</reference>
<dbReference type="PIRSF" id="PIRSF000398">
    <property type="entry name" value="M_m6A_EcoRV"/>
    <property type="match status" value="1"/>
</dbReference>
<dbReference type="Gene3D" id="1.10.1020.10">
    <property type="entry name" value="Adenine-specific Methyltransferase, Domain 2"/>
    <property type="match status" value="1"/>
</dbReference>
<dbReference type="RefSeq" id="WP_221444544.1">
    <property type="nucleotide sequence ID" value="NZ_JACIJO010000003.1"/>
</dbReference>
<dbReference type="Gene3D" id="3.40.50.150">
    <property type="entry name" value="Vaccinia Virus protein VP39"/>
    <property type="match status" value="1"/>
</dbReference>
<protein>
    <recommendedName>
        <fullName evidence="2 8">Site-specific DNA-methyltransferase (adenine-specific)</fullName>
        <ecNumber evidence="2 8">2.1.1.72</ecNumber>
    </recommendedName>
</protein>
<keyword evidence="4 8" id="KW-0808">Transferase</keyword>
<evidence type="ECO:0000313" key="10">
    <source>
        <dbReference type="Proteomes" id="UP000588604"/>
    </source>
</evidence>
<name>A0A841MWG9_9BACT</name>
<dbReference type="InterPro" id="IPR002052">
    <property type="entry name" value="DNA_methylase_N6_adenine_CS"/>
</dbReference>
<dbReference type="InterPro" id="IPR029063">
    <property type="entry name" value="SAM-dependent_MTases_sf"/>
</dbReference>
<evidence type="ECO:0000256" key="6">
    <source>
        <dbReference type="ARBA" id="ARBA00047942"/>
    </source>
</evidence>
<evidence type="ECO:0000256" key="5">
    <source>
        <dbReference type="ARBA" id="ARBA00022691"/>
    </source>
</evidence>
<dbReference type="Proteomes" id="UP000588604">
    <property type="component" value="Unassembled WGS sequence"/>
</dbReference>
<dbReference type="PANTHER" id="PTHR30481:SF3">
    <property type="entry name" value="DNA ADENINE METHYLASE"/>
    <property type="match status" value="1"/>
</dbReference>
<comment type="similarity">
    <text evidence="1 8">Belongs to the N(4)/N(6)-methyltransferase family.</text>
</comment>
<evidence type="ECO:0000256" key="8">
    <source>
        <dbReference type="RuleBase" id="RU361257"/>
    </source>
</evidence>
<keyword evidence="10" id="KW-1185">Reference proteome</keyword>
<evidence type="ECO:0000256" key="7">
    <source>
        <dbReference type="PIRSR" id="PIRSR000398-1"/>
    </source>
</evidence>
<dbReference type="InterPro" id="IPR012263">
    <property type="entry name" value="M_m6A_EcoRV"/>
</dbReference>
<dbReference type="EMBL" id="JACIJO010000003">
    <property type="protein sequence ID" value="MBB6328396.1"/>
    <property type="molecule type" value="Genomic_DNA"/>
</dbReference>
<dbReference type="GO" id="GO:0032259">
    <property type="term" value="P:methylation"/>
    <property type="evidence" value="ECO:0007669"/>
    <property type="project" value="UniProtKB-KW"/>
</dbReference>
<feature type="binding site" evidence="7">
    <location>
        <position position="18"/>
    </location>
    <ligand>
        <name>S-adenosyl-L-methionine</name>
        <dbReference type="ChEBI" id="CHEBI:59789"/>
    </ligand>
</feature>
<evidence type="ECO:0000313" key="9">
    <source>
        <dbReference type="EMBL" id="MBB6328396.1"/>
    </source>
</evidence>
<feature type="binding site" evidence="7">
    <location>
        <position position="22"/>
    </location>
    <ligand>
        <name>S-adenosyl-L-methionine</name>
        <dbReference type="ChEBI" id="CHEBI:59789"/>
    </ligand>
</feature>
<evidence type="ECO:0000256" key="4">
    <source>
        <dbReference type="ARBA" id="ARBA00022679"/>
    </source>
</evidence>
<sequence>MISETINIEKKALPFLRWTGSKTWLVRDGFSNFLPKQFNNYHECFLGGGSIFFSLTPFHRNAYLYDTNEELIETYIEVRDNVDLVIRSLRKLKNTKEDYYKIRKTRYLTPHTRAAKFIYLNRCSFNGIYRVNNKGEYNVPYGKRPNVDVVTKENLMNASKVLKNVIIKSIDFEKTLSYIQKDDLVFLDPPYTVAHENNGFIEYNQKLFSWEDQERLRDHIKEIEKRGAYYILTNAYHKSIIELYSGIGSMHKRARYSQVGGRNKTRGMYNELIICNTI</sequence>
<comment type="caution">
    <text evidence="9">The sequence shown here is derived from an EMBL/GenBank/DDBJ whole genome shotgun (WGS) entry which is preliminary data.</text>
</comment>
<dbReference type="GO" id="GO:0006298">
    <property type="term" value="P:mismatch repair"/>
    <property type="evidence" value="ECO:0007669"/>
    <property type="project" value="TreeGrafter"/>
</dbReference>
<evidence type="ECO:0000256" key="2">
    <source>
        <dbReference type="ARBA" id="ARBA00011900"/>
    </source>
</evidence>
<dbReference type="AlphaFoldDB" id="A0A841MWG9"/>
<keyword evidence="3 8" id="KW-0489">Methyltransferase</keyword>
<dbReference type="PANTHER" id="PTHR30481">
    <property type="entry name" value="DNA ADENINE METHYLASE"/>
    <property type="match status" value="1"/>
</dbReference>
<dbReference type="NCBIfam" id="TIGR00571">
    <property type="entry name" value="dam"/>
    <property type="match status" value="1"/>
</dbReference>
<accession>A0A841MWG9</accession>
<dbReference type="GO" id="GO:1904047">
    <property type="term" value="F:S-adenosyl-L-methionine binding"/>
    <property type="evidence" value="ECO:0007669"/>
    <property type="project" value="TreeGrafter"/>
</dbReference>